<keyword evidence="2" id="KW-0489">Methyltransferase</keyword>
<accession>D9R999</accession>
<dbReference type="STRING" id="610130.Closa_3321"/>
<dbReference type="FunFam" id="3.40.10.10:FF:000001">
    <property type="entry name" value="DNA-3-methyladenine glycosylase 2"/>
    <property type="match status" value="1"/>
</dbReference>
<dbReference type="PROSITE" id="PS00041">
    <property type="entry name" value="HTH_ARAC_FAMILY_1"/>
    <property type="match status" value="1"/>
</dbReference>
<dbReference type="GO" id="GO:0032259">
    <property type="term" value="P:methylation"/>
    <property type="evidence" value="ECO:0007669"/>
    <property type="project" value="UniProtKB-KW"/>
</dbReference>
<dbReference type="SUPFAM" id="SSF57884">
    <property type="entry name" value="Ada DNA repair protein, N-terminal domain (N-Ada 10)"/>
    <property type="match status" value="1"/>
</dbReference>
<dbReference type="Gene3D" id="1.10.10.60">
    <property type="entry name" value="Homeodomain-like"/>
    <property type="match status" value="2"/>
</dbReference>
<evidence type="ECO:0000256" key="11">
    <source>
        <dbReference type="ARBA" id="ARBA00023204"/>
    </source>
</evidence>
<dbReference type="PIRSF" id="PIRSF000408">
    <property type="entry name" value="Alkyltransferas_AdaA"/>
    <property type="match status" value="1"/>
</dbReference>
<dbReference type="InterPro" id="IPR020449">
    <property type="entry name" value="Tscrpt_reg_AraC-type_HTH"/>
</dbReference>
<dbReference type="GO" id="GO:0003700">
    <property type="term" value="F:DNA-binding transcription factor activity"/>
    <property type="evidence" value="ECO:0007669"/>
    <property type="project" value="InterPro"/>
</dbReference>
<dbReference type="Gene3D" id="3.40.10.10">
    <property type="entry name" value="DNA Methylphosphotriester Repair Domain"/>
    <property type="match status" value="1"/>
</dbReference>
<evidence type="ECO:0000256" key="7">
    <source>
        <dbReference type="ARBA" id="ARBA00023015"/>
    </source>
</evidence>
<dbReference type="PANTHER" id="PTHR43280:SF28">
    <property type="entry name" value="HTH-TYPE TRANSCRIPTIONAL ACTIVATOR RHAS"/>
    <property type="match status" value="1"/>
</dbReference>
<dbReference type="KEGG" id="csh:Closa_3321"/>
<evidence type="ECO:0000256" key="4">
    <source>
        <dbReference type="ARBA" id="ARBA00022723"/>
    </source>
</evidence>
<evidence type="ECO:0000256" key="1">
    <source>
        <dbReference type="ARBA" id="ARBA00001947"/>
    </source>
</evidence>
<dbReference type="Proteomes" id="UP000001662">
    <property type="component" value="Chromosome"/>
</dbReference>
<keyword evidence="5" id="KW-0227">DNA damage</keyword>
<gene>
    <name evidence="13" type="ordered locus">Closa_3321</name>
</gene>
<dbReference type="EMBL" id="CP002109">
    <property type="protein sequence ID" value="ADL05850.1"/>
    <property type="molecule type" value="Genomic_DNA"/>
</dbReference>
<proteinExistence type="predicted"/>
<dbReference type="SMART" id="SM00342">
    <property type="entry name" value="HTH_ARAC"/>
    <property type="match status" value="1"/>
</dbReference>
<dbReference type="GO" id="GO:0043565">
    <property type="term" value="F:sequence-specific DNA binding"/>
    <property type="evidence" value="ECO:0007669"/>
    <property type="project" value="InterPro"/>
</dbReference>
<keyword evidence="11" id="KW-0234">DNA repair</keyword>
<protein>
    <submittedName>
        <fullName evidence="13">Transcriptional regulator, AraC family</fullName>
    </submittedName>
</protein>
<dbReference type="InterPro" id="IPR035451">
    <property type="entry name" value="Ada-like_dom_sf"/>
</dbReference>
<evidence type="ECO:0000256" key="8">
    <source>
        <dbReference type="ARBA" id="ARBA00023125"/>
    </source>
</evidence>
<name>D9R999_LACSW</name>
<dbReference type="eggNOG" id="COG2169">
    <property type="taxonomic scope" value="Bacteria"/>
</dbReference>
<keyword evidence="7" id="KW-0805">Transcription regulation</keyword>
<evidence type="ECO:0000313" key="13">
    <source>
        <dbReference type="EMBL" id="ADL05850.1"/>
    </source>
</evidence>
<dbReference type="InterPro" id="IPR004026">
    <property type="entry name" value="Ada_DNA_repair_Zn-bd"/>
</dbReference>
<dbReference type="HOGENOM" id="CLU_000445_81_3_9"/>
<comment type="cofactor">
    <cofactor evidence="1">
        <name>Zn(2+)</name>
        <dbReference type="ChEBI" id="CHEBI:29105"/>
    </cofactor>
</comment>
<dbReference type="InterPro" id="IPR016220">
    <property type="entry name" value="Me-P-triester_DNA_alkyl-Trfase"/>
</dbReference>
<evidence type="ECO:0000256" key="9">
    <source>
        <dbReference type="ARBA" id="ARBA00023159"/>
    </source>
</evidence>
<reference evidence="13" key="1">
    <citation type="submission" date="2010-07" db="EMBL/GenBank/DDBJ databases">
        <title>Complete sequence of Clostridium saccharolyticum WM1.</title>
        <authorList>
            <consortium name="US DOE Joint Genome Institute"/>
            <person name="Lucas S."/>
            <person name="Copeland A."/>
            <person name="Lapidus A."/>
            <person name="Cheng J.-F."/>
            <person name="Bruce D."/>
            <person name="Goodwin L."/>
            <person name="Pitluck S."/>
            <person name="Chertkov O."/>
            <person name="Detter J.C."/>
            <person name="Han C."/>
            <person name="Tapia R."/>
            <person name="Land M."/>
            <person name="Hauser L."/>
            <person name="Chang Y.-J."/>
            <person name="Jeffries C."/>
            <person name="Kyrpides N."/>
            <person name="Ivanova N."/>
            <person name="Mikhailova N."/>
            <person name="Mouttaki H."/>
            <person name="Lin L."/>
            <person name="Zhou J."/>
            <person name="Hemme C.L."/>
            <person name="Woyke T."/>
        </authorList>
    </citation>
    <scope>NUCLEOTIDE SEQUENCE [LARGE SCALE GENOMIC DNA]</scope>
    <source>
        <strain evidence="13">WM1</strain>
    </source>
</reference>
<dbReference type="Pfam" id="PF12833">
    <property type="entry name" value="HTH_18"/>
    <property type="match status" value="1"/>
</dbReference>
<keyword evidence="4" id="KW-0479">Metal-binding</keyword>
<dbReference type="PANTHER" id="PTHR43280">
    <property type="entry name" value="ARAC-FAMILY TRANSCRIPTIONAL REGULATOR"/>
    <property type="match status" value="1"/>
</dbReference>
<keyword evidence="3" id="KW-0808">Transferase</keyword>
<evidence type="ECO:0000259" key="12">
    <source>
        <dbReference type="PROSITE" id="PS01124"/>
    </source>
</evidence>
<dbReference type="GO" id="GO:0008270">
    <property type="term" value="F:zinc ion binding"/>
    <property type="evidence" value="ECO:0007669"/>
    <property type="project" value="InterPro"/>
</dbReference>
<dbReference type="GO" id="GO:0006307">
    <property type="term" value="P:DNA alkylation repair"/>
    <property type="evidence" value="ECO:0007669"/>
    <property type="project" value="UniProtKB-ARBA"/>
</dbReference>
<keyword evidence="9" id="KW-0010">Activator</keyword>
<sequence>MLTEEEKWKAALACDETYDGRFYYGVKTTGIFCRPSCKSKSPRRENVEFFDTAEQARDSGLRPCKRCRPDLLEFQPQKEHAEKIKAVYDLYFSDHCRLTEELKGLGLSRNRIFQLFQKQYEKTPAEYLNGLRVDKAKELLANTPDNILTIAFQSGFESLSAFYSQFRRITGKSPNEYRKYLTQQKADKSLFKD</sequence>
<keyword evidence="6" id="KW-0862">Zinc</keyword>
<evidence type="ECO:0000313" key="14">
    <source>
        <dbReference type="Proteomes" id="UP000001662"/>
    </source>
</evidence>
<evidence type="ECO:0000256" key="3">
    <source>
        <dbReference type="ARBA" id="ARBA00022679"/>
    </source>
</evidence>
<dbReference type="GO" id="GO:0008168">
    <property type="term" value="F:methyltransferase activity"/>
    <property type="evidence" value="ECO:0007669"/>
    <property type="project" value="UniProtKB-KW"/>
</dbReference>
<dbReference type="InterPro" id="IPR009057">
    <property type="entry name" value="Homeodomain-like_sf"/>
</dbReference>
<dbReference type="PRINTS" id="PR00032">
    <property type="entry name" value="HTHARAC"/>
</dbReference>
<keyword evidence="8" id="KW-0238">DNA-binding</keyword>
<evidence type="ECO:0000256" key="6">
    <source>
        <dbReference type="ARBA" id="ARBA00022833"/>
    </source>
</evidence>
<dbReference type="OrthoDB" id="9783680at2"/>
<dbReference type="PROSITE" id="PS01124">
    <property type="entry name" value="HTH_ARAC_FAMILY_2"/>
    <property type="match status" value="1"/>
</dbReference>
<dbReference type="PaxDb" id="610130-Closa_3321"/>
<dbReference type="InterPro" id="IPR018062">
    <property type="entry name" value="HTH_AraC-typ_CS"/>
</dbReference>
<dbReference type="RefSeq" id="WP_013273918.1">
    <property type="nucleotide sequence ID" value="NC_014376.1"/>
</dbReference>
<evidence type="ECO:0000256" key="5">
    <source>
        <dbReference type="ARBA" id="ARBA00022763"/>
    </source>
</evidence>
<evidence type="ECO:0000256" key="10">
    <source>
        <dbReference type="ARBA" id="ARBA00023163"/>
    </source>
</evidence>
<keyword evidence="10" id="KW-0804">Transcription</keyword>
<keyword evidence="14" id="KW-1185">Reference proteome</keyword>
<organism evidence="13 14">
    <name type="scientific">Lacrimispora saccharolytica (strain ATCC 35040 / DSM 2544 / NRCC 2533 / WM1)</name>
    <name type="common">Clostridium saccharolyticum</name>
    <dbReference type="NCBI Taxonomy" id="610130"/>
    <lineage>
        <taxon>Bacteria</taxon>
        <taxon>Bacillati</taxon>
        <taxon>Bacillota</taxon>
        <taxon>Clostridia</taxon>
        <taxon>Lachnospirales</taxon>
        <taxon>Lachnospiraceae</taxon>
        <taxon>Lacrimispora</taxon>
    </lineage>
</organism>
<dbReference type="Pfam" id="PF02805">
    <property type="entry name" value="Ada_Zn_binding"/>
    <property type="match status" value="1"/>
</dbReference>
<dbReference type="InterPro" id="IPR018060">
    <property type="entry name" value="HTH_AraC"/>
</dbReference>
<evidence type="ECO:0000256" key="2">
    <source>
        <dbReference type="ARBA" id="ARBA00022603"/>
    </source>
</evidence>
<dbReference type="AlphaFoldDB" id="D9R999"/>
<feature type="domain" description="HTH araC/xylS-type" evidence="12">
    <location>
        <begin position="82"/>
        <end position="180"/>
    </location>
</feature>
<dbReference type="SUPFAM" id="SSF46689">
    <property type="entry name" value="Homeodomain-like"/>
    <property type="match status" value="1"/>
</dbReference>